<evidence type="ECO:0000256" key="1">
    <source>
        <dbReference type="ARBA" id="ARBA00004141"/>
    </source>
</evidence>
<keyword evidence="3 7" id="KW-0812">Transmembrane</keyword>
<feature type="disulfide bond" evidence="6">
    <location>
        <begin position="156"/>
        <end position="173"/>
    </location>
</feature>
<feature type="region of interest" description="Disordered" evidence="8">
    <location>
        <begin position="238"/>
        <end position="286"/>
    </location>
</feature>
<dbReference type="KEGG" id="pvp:105299511"/>
<dbReference type="AlphaFoldDB" id="A0A6P3R7S1"/>
<keyword evidence="4 7" id="KW-1133">Transmembrane helix</keyword>
<evidence type="ECO:0000256" key="3">
    <source>
        <dbReference type="ARBA" id="ARBA00022692"/>
    </source>
</evidence>
<dbReference type="SUPFAM" id="SSF48652">
    <property type="entry name" value="Tetraspanin"/>
    <property type="match status" value="1"/>
</dbReference>
<dbReference type="InterPro" id="IPR008952">
    <property type="entry name" value="Tetraspanin_EC2_sf"/>
</dbReference>
<dbReference type="GeneID" id="105299511"/>
<evidence type="ECO:0000256" key="2">
    <source>
        <dbReference type="ARBA" id="ARBA00006840"/>
    </source>
</evidence>
<comment type="subcellular location">
    <subcellularLocation>
        <location evidence="1 7">Membrane</location>
        <topology evidence="1 7">Multi-pass membrane protein</topology>
    </subcellularLocation>
</comment>
<comment type="similarity">
    <text evidence="2 7">Belongs to the tetraspanin (TM4SF) family.</text>
</comment>
<dbReference type="Proteomes" id="UP000515202">
    <property type="component" value="Unplaced"/>
</dbReference>
<sequence>MGPQSRVRAAKCQMLVTSFFILLLGLFVATTALVTRFGAHFAVVGRASPQGSPYEALHHWALCAGISLAVLLTLGAVLSATATVKEAEGLMAGGFLCFVLVFCALVQVAVWRFHNPSQVEDAVLDVYDLVYDQAVKGYSGTRRQELVAIQDTFQCCGRSDPSGPLGGGQAELCHGEEAARQDCLQAIRSFLRTHRHITSALTGAGLASMVYATLLSSFLWFAIRAGHGLHRKGTYALSPRARGSRPQEPNFFRRIEETHASPPPSEADARPGPSRHLGGHWLLQDS</sequence>
<feature type="disulfide bond" evidence="6">
    <location>
        <begin position="155"/>
        <end position="183"/>
    </location>
</feature>
<dbReference type="CTD" id="10077"/>
<evidence type="ECO:0000256" key="5">
    <source>
        <dbReference type="ARBA" id="ARBA00023136"/>
    </source>
</evidence>
<keyword evidence="5 7" id="KW-0472">Membrane</keyword>
<dbReference type="InterPro" id="IPR000301">
    <property type="entry name" value="Tetraspanin_animals"/>
</dbReference>
<evidence type="ECO:0000313" key="9">
    <source>
        <dbReference type="Proteomes" id="UP000515202"/>
    </source>
</evidence>
<proteinExistence type="inferred from homology"/>
<dbReference type="RefSeq" id="XP_011369608.1">
    <property type="nucleotide sequence ID" value="XM_011371306.1"/>
</dbReference>
<feature type="transmembrane region" description="Helical" evidence="7">
    <location>
        <begin position="90"/>
        <end position="111"/>
    </location>
</feature>
<feature type="transmembrane region" description="Helical" evidence="7">
    <location>
        <begin position="200"/>
        <end position="223"/>
    </location>
</feature>
<evidence type="ECO:0000256" key="6">
    <source>
        <dbReference type="PIRSR" id="PIRSR002419-1"/>
    </source>
</evidence>
<keyword evidence="9" id="KW-1185">Reference proteome</keyword>
<evidence type="ECO:0000256" key="8">
    <source>
        <dbReference type="SAM" id="MobiDB-lite"/>
    </source>
</evidence>
<dbReference type="Pfam" id="PF00335">
    <property type="entry name" value="Tetraspanin"/>
    <property type="match status" value="1"/>
</dbReference>
<protein>
    <recommendedName>
        <fullName evidence="7">Tetraspanin</fullName>
    </recommendedName>
</protein>
<evidence type="ECO:0000256" key="7">
    <source>
        <dbReference type="RuleBase" id="RU361218"/>
    </source>
</evidence>
<dbReference type="PIRSF" id="PIRSF002419">
    <property type="entry name" value="Tetraspanin"/>
    <property type="match status" value="1"/>
</dbReference>
<name>A0A6P3R7S1_PTEVA</name>
<gene>
    <name evidence="10" type="primary">TSPAN32</name>
</gene>
<dbReference type="GO" id="GO:0016020">
    <property type="term" value="C:membrane"/>
    <property type="evidence" value="ECO:0007669"/>
    <property type="project" value="UniProtKB-SubCell"/>
</dbReference>
<evidence type="ECO:0000313" key="10">
    <source>
        <dbReference type="RefSeq" id="XP_011369608.1"/>
    </source>
</evidence>
<dbReference type="OrthoDB" id="9886271at2759"/>
<dbReference type="InterPro" id="IPR018499">
    <property type="entry name" value="Tetraspanin/Peripherin"/>
</dbReference>
<feature type="transmembrane region" description="Helical" evidence="7">
    <location>
        <begin position="57"/>
        <end position="78"/>
    </location>
</feature>
<keyword evidence="6" id="KW-1015">Disulfide bond</keyword>
<dbReference type="Gene3D" id="1.10.1450.10">
    <property type="entry name" value="Tetraspanin"/>
    <property type="match status" value="1"/>
</dbReference>
<organism evidence="9 10">
    <name type="scientific">Pteropus vampyrus</name>
    <name type="common">Large flying fox</name>
    <dbReference type="NCBI Taxonomy" id="132908"/>
    <lineage>
        <taxon>Eukaryota</taxon>
        <taxon>Metazoa</taxon>
        <taxon>Chordata</taxon>
        <taxon>Craniata</taxon>
        <taxon>Vertebrata</taxon>
        <taxon>Euteleostomi</taxon>
        <taxon>Mammalia</taxon>
        <taxon>Eutheria</taxon>
        <taxon>Laurasiatheria</taxon>
        <taxon>Chiroptera</taxon>
        <taxon>Yinpterochiroptera</taxon>
        <taxon>Pteropodoidea</taxon>
        <taxon>Pteropodidae</taxon>
        <taxon>Pteropodinae</taxon>
        <taxon>Pteropus</taxon>
    </lineage>
</organism>
<evidence type="ECO:0000256" key="4">
    <source>
        <dbReference type="ARBA" id="ARBA00022989"/>
    </source>
</evidence>
<accession>A0A6P3R7S1</accession>
<feature type="transmembrane region" description="Helical" evidence="7">
    <location>
        <begin position="12"/>
        <end position="37"/>
    </location>
</feature>
<reference evidence="10" key="1">
    <citation type="submission" date="2025-08" db="UniProtKB">
        <authorList>
            <consortium name="RefSeq"/>
        </authorList>
    </citation>
    <scope>IDENTIFICATION</scope>
    <source>
        <tissue evidence="10">Kidney</tissue>
    </source>
</reference>